<dbReference type="InterPro" id="IPR043129">
    <property type="entry name" value="ATPase_NBD"/>
</dbReference>
<sequence length="408" mass="45651">MSLIIDCGAHTIKAGLSSHTSPLIIPNYIARTKLDRNKSYVGSEVLSRTDMGGLLMLLAFQKGYLVNWDVERQVLDHLLGPSHLGINPQETDLVLSEPPFNFSSIRDTLDEILFEEYGFRNVTRATSANLSAFHFHTEHPESPSCMVIDSGFSFTHILPFCGLIPVTNGFIRIDVGGKFLTNQLKDLISYRQINVSDETYVINQVKEDTCFVSGDLYKEMKVCRDEMTAFRDTNRFPNSGIFIRYILPDFAGTNRGYIHDPLSKEACPPDRTLSLGNERFSVPELLFNPSDIGLDQMGLSESVQLSLKRTPPLMCESLTKNIILTGGNTLFPGFKDRLNAELRASLLSIHDLNVTLPIGPISYSWEGGKRLANTELSSRPIPLTPLTFQSYMEMGHNAWNAKSFPLFS</sequence>
<dbReference type="Gene3D" id="3.90.640.10">
    <property type="entry name" value="Actin, Chain A, domain 4"/>
    <property type="match status" value="1"/>
</dbReference>
<keyword evidence="5" id="KW-1185">Reference proteome</keyword>
<comment type="caution">
    <text evidence="4">The sequence shown here is derived from an EMBL/GenBank/DDBJ whole genome shotgun (WGS) entry which is preliminary data.</text>
</comment>
<dbReference type="AlphaFoldDB" id="A0AAV7K7W1"/>
<dbReference type="Gene3D" id="3.30.420.40">
    <property type="match status" value="2"/>
</dbReference>
<evidence type="ECO:0000256" key="1">
    <source>
        <dbReference type="ARBA" id="ARBA00004496"/>
    </source>
</evidence>
<evidence type="ECO:0000256" key="3">
    <source>
        <dbReference type="ARBA" id="ARBA00022490"/>
    </source>
</evidence>
<dbReference type="SMART" id="SM00268">
    <property type="entry name" value="ACTIN"/>
    <property type="match status" value="1"/>
</dbReference>
<keyword evidence="3" id="KW-0963">Cytoplasm</keyword>
<dbReference type="SUPFAM" id="SSF53067">
    <property type="entry name" value="Actin-like ATPase domain"/>
    <property type="match status" value="2"/>
</dbReference>
<dbReference type="FunFam" id="3.90.640.10:FF:000014">
    <property type="entry name" value="Putative actin-related protein 6"/>
    <property type="match status" value="1"/>
</dbReference>
<dbReference type="PANTHER" id="PTHR11937">
    <property type="entry name" value="ACTIN"/>
    <property type="match status" value="1"/>
</dbReference>
<dbReference type="Gene3D" id="2.30.36.70">
    <property type="entry name" value="Actin, Chain A, domain 2"/>
    <property type="match status" value="1"/>
</dbReference>
<dbReference type="EMBL" id="JAKMXF010000111">
    <property type="protein sequence ID" value="KAI6657381.1"/>
    <property type="molecule type" value="Genomic_DNA"/>
</dbReference>
<reference evidence="4 5" key="1">
    <citation type="journal article" date="2023" name="BMC Biol.">
        <title>The compact genome of the sponge Oopsacas minuta (Hexactinellida) is lacking key metazoan core genes.</title>
        <authorList>
            <person name="Santini S."/>
            <person name="Schenkelaars Q."/>
            <person name="Jourda C."/>
            <person name="Duchesne M."/>
            <person name="Belahbib H."/>
            <person name="Rocher C."/>
            <person name="Selva M."/>
            <person name="Riesgo A."/>
            <person name="Vervoort M."/>
            <person name="Leys S.P."/>
            <person name="Kodjabachian L."/>
            <person name="Le Bivic A."/>
            <person name="Borchiellini C."/>
            <person name="Claverie J.M."/>
            <person name="Renard E."/>
        </authorList>
    </citation>
    <scope>NUCLEOTIDE SEQUENCE [LARGE SCALE GENOMIC DNA]</scope>
    <source>
        <strain evidence="4">SPO-2</strain>
    </source>
</reference>
<dbReference type="GO" id="GO:0005634">
    <property type="term" value="C:nucleus"/>
    <property type="evidence" value="ECO:0007669"/>
    <property type="project" value="UniProtKB-ARBA"/>
</dbReference>
<evidence type="ECO:0000313" key="4">
    <source>
        <dbReference type="EMBL" id="KAI6657381.1"/>
    </source>
</evidence>
<protein>
    <submittedName>
        <fullName evidence="4">Actin-related protein 6</fullName>
    </submittedName>
</protein>
<evidence type="ECO:0000256" key="2">
    <source>
        <dbReference type="ARBA" id="ARBA00005665"/>
    </source>
</evidence>
<comment type="subcellular location">
    <subcellularLocation>
        <location evidence="1">Cytoplasm</location>
    </subcellularLocation>
</comment>
<comment type="similarity">
    <text evidence="2">Belongs to the actin family. ARP6 subfamily.</text>
</comment>
<evidence type="ECO:0000313" key="5">
    <source>
        <dbReference type="Proteomes" id="UP001165289"/>
    </source>
</evidence>
<dbReference type="Pfam" id="PF00022">
    <property type="entry name" value="Actin"/>
    <property type="match status" value="1"/>
</dbReference>
<accession>A0AAV7K7W1</accession>
<dbReference type="Proteomes" id="UP001165289">
    <property type="component" value="Unassembled WGS sequence"/>
</dbReference>
<proteinExistence type="inferred from homology"/>
<dbReference type="CDD" id="cd10210">
    <property type="entry name" value="ASKHA_NBD_Arp6"/>
    <property type="match status" value="1"/>
</dbReference>
<dbReference type="InterPro" id="IPR004000">
    <property type="entry name" value="Actin"/>
</dbReference>
<name>A0AAV7K7W1_9METZ</name>
<organism evidence="4 5">
    <name type="scientific">Oopsacas minuta</name>
    <dbReference type="NCBI Taxonomy" id="111878"/>
    <lineage>
        <taxon>Eukaryota</taxon>
        <taxon>Metazoa</taxon>
        <taxon>Porifera</taxon>
        <taxon>Hexactinellida</taxon>
        <taxon>Hexasterophora</taxon>
        <taxon>Lyssacinosida</taxon>
        <taxon>Leucopsacidae</taxon>
        <taxon>Oopsacas</taxon>
    </lineage>
</organism>
<dbReference type="GO" id="GO:0005737">
    <property type="term" value="C:cytoplasm"/>
    <property type="evidence" value="ECO:0007669"/>
    <property type="project" value="UniProtKB-SubCell"/>
</dbReference>
<gene>
    <name evidence="4" type="ORF">LOD99_129</name>
</gene>